<dbReference type="Gene3D" id="2.60.40.10">
    <property type="entry name" value="Immunoglobulins"/>
    <property type="match status" value="1"/>
</dbReference>
<evidence type="ECO:0000256" key="2">
    <source>
        <dbReference type="ARBA" id="ARBA00022614"/>
    </source>
</evidence>
<reference evidence="11" key="1">
    <citation type="submission" date="2025-08" db="UniProtKB">
        <authorList>
            <consortium name="Ensembl"/>
        </authorList>
    </citation>
    <scope>IDENTIFICATION</scope>
</reference>
<evidence type="ECO:0000256" key="5">
    <source>
        <dbReference type="ARBA" id="ARBA00022737"/>
    </source>
</evidence>
<dbReference type="SMART" id="SM00408">
    <property type="entry name" value="IGc2"/>
    <property type="match status" value="1"/>
</dbReference>
<evidence type="ECO:0000313" key="11">
    <source>
        <dbReference type="Ensembl" id="ENSNMLP00000038899.1"/>
    </source>
</evidence>
<comment type="subcellular location">
    <subcellularLocation>
        <location evidence="1">Membrane</location>
        <topology evidence="1">Single-pass membrane protein</topology>
    </subcellularLocation>
</comment>
<keyword evidence="7" id="KW-0472">Membrane</keyword>
<dbReference type="PANTHER" id="PTHR12231">
    <property type="entry name" value="CTX-RELATED TYPE I TRANSMEMBRANE PROTEIN"/>
    <property type="match status" value="1"/>
</dbReference>
<keyword evidence="12" id="KW-1185">Reference proteome</keyword>
<proteinExistence type="predicted"/>
<evidence type="ECO:0000313" key="12">
    <source>
        <dbReference type="Proteomes" id="UP000694523"/>
    </source>
</evidence>
<dbReference type="FunFam" id="2.60.40.10:FF:000076">
    <property type="entry name" value="Leucine-rich repeat and Ig domain-containing 4"/>
    <property type="match status" value="1"/>
</dbReference>
<protein>
    <recommendedName>
        <fullName evidence="10">Ig-like domain-containing protein</fullName>
    </recommendedName>
</protein>
<evidence type="ECO:0000256" key="7">
    <source>
        <dbReference type="ARBA" id="ARBA00023136"/>
    </source>
</evidence>
<evidence type="ECO:0000256" key="1">
    <source>
        <dbReference type="ARBA" id="ARBA00004167"/>
    </source>
</evidence>
<reference evidence="11" key="2">
    <citation type="submission" date="2025-09" db="UniProtKB">
        <authorList>
            <consortium name="Ensembl"/>
        </authorList>
    </citation>
    <scope>IDENTIFICATION</scope>
</reference>
<evidence type="ECO:0000256" key="4">
    <source>
        <dbReference type="ARBA" id="ARBA00022729"/>
    </source>
</evidence>
<sequence length="115" mass="12862">RRGGATRVEQVVQLAAGRKPEIVNHYNSSISIKHGEMLTLRCAANGDPPRLTWTLPSGVVLNRPQKAGRYSVSPDGTLAIQQISVYDRGVYVCRAANEYGTLRNRRKRQYTHENV</sequence>
<name>A0A8C6UR61_9GOBI</name>
<dbReference type="AlphaFoldDB" id="A0A8C6UR61"/>
<evidence type="ECO:0000256" key="8">
    <source>
        <dbReference type="ARBA" id="ARBA00023157"/>
    </source>
</evidence>
<dbReference type="Proteomes" id="UP000694523">
    <property type="component" value="Unplaced"/>
</dbReference>
<evidence type="ECO:0000259" key="10">
    <source>
        <dbReference type="PROSITE" id="PS50835"/>
    </source>
</evidence>
<dbReference type="InterPro" id="IPR003598">
    <property type="entry name" value="Ig_sub2"/>
</dbReference>
<keyword evidence="9" id="KW-0393">Immunoglobulin domain</keyword>
<keyword evidence="8" id="KW-1015">Disulfide bond</keyword>
<evidence type="ECO:0000256" key="6">
    <source>
        <dbReference type="ARBA" id="ARBA00022989"/>
    </source>
</evidence>
<dbReference type="InterPro" id="IPR013783">
    <property type="entry name" value="Ig-like_fold"/>
</dbReference>
<keyword evidence="6" id="KW-1133">Transmembrane helix</keyword>
<organism evidence="11 12">
    <name type="scientific">Neogobius melanostomus</name>
    <name type="common">round goby</name>
    <dbReference type="NCBI Taxonomy" id="47308"/>
    <lineage>
        <taxon>Eukaryota</taxon>
        <taxon>Metazoa</taxon>
        <taxon>Chordata</taxon>
        <taxon>Craniata</taxon>
        <taxon>Vertebrata</taxon>
        <taxon>Euteleostomi</taxon>
        <taxon>Actinopterygii</taxon>
        <taxon>Neopterygii</taxon>
        <taxon>Teleostei</taxon>
        <taxon>Neoteleostei</taxon>
        <taxon>Acanthomorphata</taxon>
        <taxon>Gobiaria</taxon>
        <taxon>Gobiiformes</taxon>
        <taxon>Gobioidei</taxon>
        <taxon>Gobiidae</taxon>
        <taxon>Benthophilinae</taxon>
        <taxon>Neogobiini</taxon>
        <taxon>Neogobius</taxon>
    </lineage>
</organism>
<dbReference type="InterPro" id="IPR003599">
    <property type="entry name" value="Ig_sub"/>
</dbReference>
<dbReference type="Pfam" id="PF13927">
    <property type="entry name" value="Ig_3"/>
    <property type="match status" value="1"/>
</dbReference>
<dbReference type="SUPFAM" id="SSF48726">
    <property type="entry name" value="Immunoglobulin"/>
    <property type="match status" value="1"/>
</dbReference>
<keyword evidence="2" id="KW-0433">Leucine-rich repeat</keyword>
<dbReference type="PROSITE" id="PS50835">
    <property type="entry name" value="IG_LIKE"/>
    <property type="match status" value="1"/>
</dbReference>
<dbReference type="InterPro" id="IPR036179">
    <property type="entry name" value="Ig-like_dom_sf"/>
</dbReference>
<dbReference type="SMART" id="SM00409">
    <property type="entry name" value="IG"/>
    <property type="match status" value="1"/>
</dbReference>
<keyword evidence="5" id="KW-0677">Repeat</keyword>
<evidence type="ECO:0000256" key="3">
    <source>
        <dbReference type="ARBA" id="ARBA00022692"/>
    </source>
</evidence>
<dbReference type="InterPro" id="IPR051170">
    <property type="entry name" value="Neural/epithelial_adhesion"/>
</dbReference>
<feature type="domain" description="Ig-like" evidence="10">
    <location>
        <begin position="20"/>
        <end position="111"/>
    </location>
</feature>
<accession>A0A8C6UR61</accession>
<dbReference type="Ensembl" id="ENSNMLT00000043291.1">
    <property type="protein sequence ID" value="ENSNMLP00000038899.1"/>
    <property type="gene ID" value="ENSNMLG00000023972.1"/>
</dbReference>
<dbReference type="InterPro" id="IPR007110">
    <property type="entry name" value="Ig-like_dom"/>
</dbReference>
<dbReference type="PANTHER" id="PTHR12231:SF253">
    <property type="entry name" value="DPR-INTERACTING PROTEIN ETA, ISOFORM B-RELATED"/>
    <property type="match status" value="1"/>
</dbReference>
<keyword evidence="3" id="KW-0812">Transmembrane</keyword>
<dbReference type="GO" id="GO:0016020">
    <property type="term" value="C:membrane"/>
    <property type="evidence" value="ECO:0007669"/>
    <property type="project" value="UniProtKB-SubCell"/>
</dbReference>
<keyword evidence="4" id="KW-0732">Signal</keyword>
<evidence type="ECO:0000256" key="9">
    <source>
        <dbReference type="ARBA" id="ARBA00023319"/>
    </source>
</evidence>